<dbReference type="InterPro" id="IPR055414">
    <property type="entry name" value="LRR_R13L4/SHOC2-like"/>
</dbReference>
<dbReference type="InterPro" id="IPR032675">
    <property type="entry name" value="LRR_dom_sf"/>
</dbReference>
<dbReference type="InterPro" id="IPR011009">
    <property type="entry name" value="Kinase-like_dom_sf"/>
</dbReference>
<dbReference type="GO" id="GO:0004674">
    <property type="term" value="F:protein serine/threonine kinase activity"/>
    <property type="evidence" value="ECO:0007669"/>
    <property type="project" value="UniProtKB-KW"/>
</dbReference>
<evidence type="ECO:0000256" key="11">
    <source>
        <dbReference type="ARBA" id="ARBA00022777"/>
    </source>
</evidence>
<dbReference type="InterPro" id="IPR001245">
    <property type="entry name" value="Ser-Thr/Tyr_kinase_cat_dom"/>
</dbReference>
<evidence type="ECO:0000256" key="3">
    <source>
        <dbReference type="ARBA" id="ARBA00022527"/>
    </source>
</evidence>
<evidence type="ECO:0000256" key="7">
    <source>
        <dbReference type="ARBA" id="ARBA00022692"/>
    </source>
</evidence>
<dbReference type="FunFam" id="3.80.10.10:FF:000452">
    <property type="entry name" value="Probable LRR receptor-like serine/threonine-protein kinase RFK1"/>
    <property type="match status" value="1"/>
</dbReference>
<evidence type="ECO:0000256" key="15">
    <source>
        <dbReference type="ARBA" id="ARBA00023170"/>
    </source>
</evidence>
<keyword evidence="5" id="KW-0433">Leucine-rich repeat</keyword>
<dbReference type="PROSITE" id="PS00108">
    <property type="entry name" value="PROTEIN_KINASE_ST"/>
    <property type="match status" value="1"/>
</dbReference>
<dbReference type="Pfam" id="PF07714">
    <property type="entry name" value="PK_Tyr_Ser-Thr"/>
    <property type="match status" value="1"/>
</dbReference>
<keyword evidence="4" id="KW-0597">Phosphoprotein</keyword>
<evidence type="ECO:0000256" key="20">
    <source>
        <dbReference type="SAM" id="MobiDB-lite"/>
    </source>
</evidence>
<dbReference type="EMBL" id="JBAMMX010000010">
    <property type="protein sequence ID" value="KAK6932742.1"/>
    <property type="molecule type" value="Genomic_DNA"/>
</dbReference>
<evidence type="ECO:0000256" key="1">
    <source>
        <dbReference type="ARBA" id="ARBA00004479"/>
    </source>
</evidence>
<feature type="domain" description="Protein kinase" evidence="22">
    <location>
        <begin position="670"/>
        <end position="949"/>
    </location>
</feature>
<dbReference type="FunFam" id="2.60.120.430:FF:000004">
    <property type="entry name" value="Putative leucine-rich repeat receptor-like serine/threonine-protein kinase"/>
    <property type="match status" value="1"/>
</dbReference>
<evidence type="ECO:0000256" key="18">
    <source>
        <dbReference type="ARBA" id="ARBA00048679"/>
    </source>
</evidence>
<dbReference type="InterPro" id="IPR021720">
    <property type="entry name" value="Malectin_dom"/>
</dbReference>
<dbReference type="GO" id="GO:0005524">
    <property type="term" value="F:ATP binding"/>
    <property type="evidence" value="ECO:0007669"/>
    <property type="project" value="UniProtKB-UniRule"/>
</dbReference>
<evidence type="ECO:0000256" key="19">
    <source>
        <dbReference type="PROSITE-ProRule" id="PRU10141"/>
    </source>
</evidence>
<dbReference type="PROSITE" id="PS50011">
    <property type="entry name" value="PROTEIN_KINASE_DOM"/>
    <property type="match status" value="1"/>
</dbReference>
<evidence type="ECO:0000256" key="9">
    <source>
        <dbReference type="ARBA" id="ARBA00022737"/>
    </source>
</evidence>
<keyword evidence="13 21" id="KW-1133">Transmembrane helix</keyword>
<feature type="non-terminal residue" evidence="23">
    <location>
        <position position="1"/>
    </location>
</feature>
<keyword evidence="15" id="KW-0675">Receptor</keyword>
<sequence length="1025" mass="113275">IAFRGSRVEAQTARLPDSELMALREIGLTLGAKDVNLSVDPCQLEMLMITLDYETGDDVNNTLLCDCSFDSNTTCHVTSLYLKSLSLSGTLPPQLINLPYLEELDLTRNCLRGTLPVEWASMQFLTFISLTANNLSGTIPTELGRMTNLTYLSFEANQFSGSVPEELGNLSNLNNLILSSNQFVGNLPKTLARLTNLTYLLISDNSFNGTIPDFIGNLTQLIRLEMYATGLEGPIPNSISSLGNLNDLRITDINGMTFTFPDLSDLKNLRYLILRNLNMSGPIPSYIWQMPNLQMVDVTFNNLGGEIPSMTQIPSYTFLSGNTLTGNVPDAVLNAANSLDLSYNNFIWSSSCQATQKINQFASSVQKTNFYGCNDSCGPVIVLPLELWNYLYQSVHINCGGNNVVVTNKFGSLYYQGDDDAIPGASVLYTKNNSNWGFSSTGEFLDEQKQYDNIYTVTAESQLSADKLYGTARVAPISLTYYAYCLTNDIYTVKLHFAEIQYNAQAYSNFGRRIFDIYIQGKLVWKNFSVTDEANGTNLPVIKYYNASVTDNTLEIRLYWAGKGTTCIPRRGVYGPIISAISVCPSSKLHCEGEGDNCTMVTLLVTVKWSIMLKGKASIVPLVVGICTSTVCLLFLICGIIYWKRRSAGSDELPKGSFTLRQLKAATNNFDPKNKIGEGGFGSVYRGELLDGTVVAVKQLSSKSKQGNREFVNEIGMISGLQHPNLVKLYGCCIEGNQLLLVYEYMENNSLANALFGSSNLELNWAARQKICIGIAKGLAFLHDESQLKIVHRDIKATNVLLDRDLNAKISDFGLAKLNEEENTHISTRIAGTVGYIAPEYALWGYLTDKADVYSFGVVALELVSGKHNSSFRPMNNCVCLLDWAFIAQRRGNVMELVDPALGTDYDKDEAERMIKVALLCTNASPSLRPRMSSALLMLEGKKTIEEVISDPAIYINDLRFEPLRDHYQQMQKPSTSNSKHPVFSSDGTQNASSLSSAHDLYPANYGSSGYRVDETSSLAHFYGR</sequence>
<keyword evidence="3" id="KW-0723">Serine/threonine-protein kinase</keyword>
<keyword evidence="14 21" id="KW-0472">Membrane</keyword>
<evidence type="ECO:0000256" key="12">
    <source>
        <dbReference type="ARBA" id="ARBA00022840"/>
    </source>
</evidence>
<dbReference type="Gene3D" id="3.80.10.10">
    <property type="entry name" value="Ribonuclease Inhibitor"/>
    <property type="match status" value="3"/>
</dbReference>
<keyword evidence="6" id="KW-0808">Transferase</keyword>
<keyword evidence="9" id="KW-0677">Repeat</keyword>
<keyword evidence="12 19" id="KW-0067">ATP-binding</keyword>
<dbReference type="FunFam" id="3.30.200.20:FF:000217">
    <property type="entry name" value="probable LRR receptor-like serine/threonine-protein kinase At1g53430"/>
    <property type="match status" value="1"/>
</dbReference>
<name>A0AAN8VSU8_9MAGN</name>
<dbReference type="PANTHER" id="PTHR48006:SF72">
    <property type="entry name" value="LRR RECEPTOR-LIKE SERINE_THREONINE-PROTEIN KINASE RFK1-RELATED"/>
    <property type="match status" value="1"/>
</dbReference>
<dbReference type="SMART" id="SM00220">
    <property type="entry name" value="S_TKc"/>
    <property type="match status" value="1"/>
</dbReference>
<dbReference type="PANTHER" id="PTHR48006">
    <property type="entry name" value="LEUCINE-RICH REPEAT-CONTAINING PROTEIN DDB_G0281931-RELATED"/>
    <property type="match status" value="1"/>
</dbReference>
<reference evidence="23 24" key="1">
    <citation type="submission" date="2023-12" db="EMBL/GenBank/DDBJ databases">
        <title>A high-quality genome assembly for Dillenia turbinata (Dilleniales).</title>
        <authorList>
            <person name="Chanderbali A."/>
        </authorList>
    </citation>
    <scope>NUCLEOTIDE SEQUENCE [LARGE SCALE GENOMIC DNA]</scope>
    <source>
        <strain evidence="23">LSX21</strain>
        <tissue evidence="23">Leaf</tissue>
    </source>
</reference>
<feature type="region of interest" description="Disordered" evidence="20">
    <location>
        <begin position="970"/>
        <end position="996"/>
    </location>
</feature>
<dbReference type="FunFam" id="1.10.510.10:FF:000044">
    <property type="entry name" value="Putative LRR receptor-like serine/threonine-protein kinase"/>
    <property type="match status" value="1"/>
</dbReference>
<dbReference type="InterPro" id="IPR000719">
    <property type="entry name" value="Prot_kinase_dom"/>
</dbReference>
<evidence type="ECO:0000256" key="2">
    <source>
        <dbReference type="ARBA" id="ARBA00012513"/>
    </source>
</evidence>
<evidence type="ECO:0000256" key="17">
    <source>
        <dbReference type="ARBA" id="ARBA00047899"/>
    </source>
</evidence>
<keyword evidence="11" id="KW-0418">Kinase</keyword>
<comment type="caution">
    <text evidence="23">The sequence shown here is derived from an EMBL/GenBank/DDBJ whole genome shotgun (WGS) entry which is preliminary data.</text>
</comment>
<dbReference type="InterPro" id="IPR051824">
    <property type="entry name" value="LRR_Rcpt-Like_S/T_Kinase"/>
</dbReference>
<dbReference type="InterPro" id="IPR008271">
    <property type="entry name" value="Ser/Thr_kinase_AS"/>
</dbReference>
<accession>A0AAN8VSU8</accession>
<gene>
    <name evidence="23" type="ORF">RJ641_002366</name>
</gene>
<dbReference type="CDD" id="cd14066">
    <property type="entry name" value="STKc_IRAK"/>
    <property type="match status" value="1"/>
</dbReference>
<evidence type="ECO:0000259" key="22">
    <source>
        <dbReference type="PROSITE" id="PS50011"/>
    </source>
</evidence>
<evidence type="ECO:0000256" key="10">
    <source>
        <dbReference type="ARBA" id="ARBA00022741"/>
    </source>
</evidence>
<dbReference type="AlphaFoldDB" id="A0AAN8VSU8"/>
<dbReference type="Pfam" id="PF11721">
    <property type="entry name" value="Malectin"/>
    <property type="match status" value="1"/>
</dbReference>
<dbReference type="Gene3D" id="1.10.510.10">
    <property type="entry name" value="Transferase(Phosphotransferase) domain 1"/>
    <property type="match status" value="1"/>
</dbReference>
<dbReference type="EC" id="2.7.11.1" evidence="2"/>
<comment type="catalytic activity">
    <reaction evidence="17">
        <text>L-threonyl-[protein] + ATP = O-phospho-L-threonyl-[protein] + ADP + H(+)</text>
        <dbReference type="Rhea" id="RHEA:46608"/>
        <dbReference type="Rhea" id="RHEA-COMP:11060"/>
        <dbReference type="Rhea" id="RHEA-COMP:11605"/>
        <dbReference type="ChEBI" id="CHEBI:15378"/>
        <dbReference type="ChEBI" id="CHEBI:30013"/>
        <dbReference type="ChEBI" id="CHEBI:30616"/>
        <dbReference type="ChEBI" id="CHEBI:61977"/>
        <dbReference type="ChEBI" id="CHEBI:456216"/>
        <dbReference type="EC" id="2.7.11.1"/>
    </reaction>
</comment>
<keyword evidence="24" id="KW-1185">Reference proteome</keyword>
<dbReference type="GO" id="GO:0016020">
    <property type="term" value="C:membrane"/>
    <property type="evidence" value="ECO:0007669"/>
    <property type="project" value="UniProtKB-SubCell"/>
</dbReference>
<evidence type="ECO:0000256" key="21">
    <source>
        <dbReference type="SAM" id="Phobius"/>
    </source>
</evidence>
<proteinExistence type="predicted"/>
<comment type="catalytic activity">
    <reaction evidence="18">
        <text>L-seryl-[protein] + ATP = O-phospho-L-seryl-[protein] + ADP + H(+)</text>
        <dbReference type="Rhea" id="RHEA:17989"/>
        <dbReference type="Rhea" id="RHEA-COMP:9863"/>
        <dbReference type="Rhea" id="RHEA-COMP:11604"/>
        <dbReference type="ChEBI" id="CHEBI:15378"/>
        <dbReference type="ChEBI" id="CHEBI:29999"/>
        <dbReference type="ChEBI" id="CHEBI:30616"/>
        <dbReference type="ChEBI" id="CHEBI:83421"/>
        <dbReference type="ChEBI" id="CHEBI:456216"/>
        <dbReference type="EC" id="2.7.11.1"/>
    </reaction>
</comment>
<keyword evidence="7 21" id="KW-0812">Transmembrane</keyword>
<protein>
    <recommendedName>
        <fullName evidence="2">non-specific serine/threonine protein kinase</fullName>
        <ecNumber evidence="2">2.7.11.1</ecNumber>
    </recommendedName>
</protein>
<evidence type="ECO:0000256" key="8">
    <source>
        <dbReference type="ARBA" id="ARBA00022729"/>
    </source>
</evidence>
<keyword evidence="10 19" id="KW-0547">Nucleotide-binding</keyword>
<organism evidence="23 24">
    <name type="scientific">Dillenia turbinata</name>
    <dbReference type="NCBI Taxonomy" id="194707"/>
    <lineage>
        <taxon>Eukaryota</taxon>
        <taxon>Viridiplantae</taxon>
        <taxon>Streptophyta</taxon>
        <taxon>Embryophyta</taxon>
        <taxon>Tracheophyta</taxon>
        <taxon>Spermatophyta</taxon>
        <taxon>Magnoliopsida</taxon>
        <taxon>eudicotyledons</taxon>
        <taxon>Gunneridae</taxon>
        <taxon>Pentapetalae</taxon>
        <taxon>Dilleniales</taxon>
        <taxon>Dilleniaceae</taxon>
        <taxon>Dillenia</taxon>
    </lineage>
</organism>
<dbReference type="Gene3D" id="2.60.120.430">
    <property type="entry name" value="Galactose-binding lectin"/>
    <property type="match status" value="1"/>
</dbReference>
<evidence type="ECO:0000256" key="13">
    <source>
        <dbReference type="ARBA" id="ARBA00022989"/>
    </source>
</evidence>
<evidence type="ECO:0000313" key="24">
    <source>
        <dbReference type="Proteomes" id="UP001370490"/>
    </source>
</evidence>
<evidence type="ECO:0000256" key="6">
    <source>
        <dbReference type="ARBA" id="ARBA00022679"/>
    </source>
</evidence>
<feature type="transmembrane region" description="Helical" evidence="21">
    <location>
        <begin position="619"/>
        <end position="643"/>
    </location>
</feature>
<keyword evidence="16" id="KW-0325">Glycoprotein</keyword>
<dbReference type="InterPro" id="IPR017441">
    <property type="entry name" value="Protein_kinase_ATP_BS"/>
</dbReference>
<dbReference type="SUPFAM" id="SSF56112">
    <property type="entry name" value="Protein kinase-like (PK-like)"/>
    <property type="match status" value="1"/>
</dbReference>
<dbReference type="Pfam" id="PF23598">
    <property type="entry name" value="LRR_14"/>
    <property type="match status" value="1"/>
</dbReference>
<dbReference type="PROSITE" id="PS00107">
    <property type="entry name" value="PROTEIN_KINASE_ATP"/>
    <property type="match status" value="1"/>
</dbReference>
<dbReference type="Gene3D" id="3.30.200.20">
    <property type="entry name" value="Phosphorylase Kinase, domain 1"/>
    <property type="match status" value="1"/>
</dbReference>
<comment type="subcellular location">
    <subcellularLocation>
        <location evidence="1">Membrane</location>
        <topology evidence="1">Single-pass type I membrane protein</topology>
    </subcellularLocation>
</comment>
<keyword evidence="8" id="KW-0732">Signal</keyword>
<dbReference type="SUPFAM" id="SSF52058">
    <property type="entry name" value="L domain-like"/>
    <property type="match status" value="1"/>
</dbReference>
<evidence type="ECO:0000256" key="16">
    <source>
        <dbReference type="ARBA" id="ARBA00023180"/>
    </source>
</evidence>
<evidence type="ECO:0000256" key="5">
    <source>
        <dbReference type="ARBA" id="ARBA00022614"/>
    </source>
</evidence>
<evidence type="ECO:0000256" key="14">
    <source>
        <dbReference type="ARBA" id="ARBA00023136"/>
    </source>
</evidence>
<evidence type="ECO:0000313" key="23">
    <source>
        <dbReference type="EMBL" id="KAK6932742.1"/>
    </source>
</evidence>
<feature type="binding site" evidence="19">
    <location>
        <position position="698"/>
    </location>
    <ligand>
        <name>ATP</name>
        <dbReference type="ChEBI" id="CHEBI:30616"/>
    </ligand>
</feature>
<dbReference type="Proteomes" id="UP001370490">
    <property type="component" value="Unassembled WGS sequence"/>
</dbReference>
<evidence type="ECO:0000256" key="4">
    <source>
        <dbReference type="ARBA" id="ARBA00022553"/>
    </source>
</evidence>